<keyword evidence="3" id="KW-0832">Ubl conjugation</keyword>
<dbReference type="InterPro" id="IPR001356">
    <property type="entry name" value="HD"/>
</dbReference>
<evidence type="ECO:0000256" key="6">
    <source>
        <dbReference type="ARBA" id="ARBA00023242"/>
    </source>
</evidence>
<feature type="compositionally biased region" description="Gly residues" evidence="9">
    <location>
        <begin position="786"/>
        <end position="798"/>
    </location>
</feature>
<feature type="DNA-binding region" description="Homeobox" evidence="7">
    <location>
        <begin position="1008"/>
        <end position="1077"/>
    </location>
</feature>
<dbReference type="Proteomes" id="UP000070412">
    <property type="component" value="Unassembled WGS sequence"/>
</dbReference>
<dbReference type="FunFam" id="1.10.10.60:FF:000169">
    <property type="entry name" value="DNA-binding protein SATB1"/>
    <property type="match status" value="2"/>
</dbReference>
<reference evidence="13" key="3">
    <citation type="submission" date="2022-06" db="UniProtKB">
        <authorList>
            <consortium name="EnsemblMetazoa"/>
        </authorList>
    </citation>
    <scope>IDENTIFICATION</scope>
</reference>
<feature type="region of interest" description="Disordered" evidence="9">
    <location>
        <begin position="784"/>
        <end position="849"/>
    </location>
</feature>
<evidence type="ECO:0000313" key="12">
    <source>
        <dbReference type="EMBL" id="KAF7493608.1"/>
    </source>
</evidence>
<dbReference type="InterPro" id="IPR032392">
    <property type="entry name" value="ULD"/>
</dbReference>
<feature type="region of interest" description="Disordered" evidence="9">
    <location>
        <begin position="865"/>
        <end position="956"/>
    </location>
</feature>
<name>A0A834RBT7_SARSC</name>
<comment type="subcellular location">
    <subcellularLocation>
        <location evidence="1 7 8">Nucleus</location>
    </subcellularLocation>
</comment>
<feature type="region of interest" description="Disordered" evidence="9">
    <location>
        <begin position="641"/>
        <end position="687"/>
    </location>
</feature>
<feature type="compositionally biased region" description="Acidic residues" evidence="9">
    <location>
        <begin position="890"/>
        <end position="908"/>
    </location>
</feature>
<feature type="compositionally biased region" description="Polar residues" evidence="9">
    <location>
        <begin position="31"/>
        <end position="42"/>
    </location>
</feature>
<organism evidence="12">
    <name type="scientific">Sarcoptes scabiei</name>
    <name type="common">Itch mite</name>
    <name type="synonym">Acarus scabiei</name>
    <dbReference type="NCBI Taxonomy" id="52283"/>
    <lineage>
        <taxon>Eukaryota</taxon>
        <taxon>Metazoa</taxon>
        <taxon>Ecdysozoa</taxon>
        <taxon>Arthropoda</taxon>
        <taxon>Chelicerata</taxon>
        <taxon>Arachnida</taxon>
        <taxon>Acari</taxon>
        <taxon>Acariformes</taxon>
        <taxon>Sarcoptiformes</taxon>
        <taxon>Astigmata</taxon>
        <taxon>Psoroptidia</taxon>
        <taxon>Sarcoptoidea</taxon>
        <taxon>Sarcoptidae</taxon>
        <taxon>Sarcoptinae</taxon>
        <taxon>Sarcoptes</taxon>
    </lineage>
</organism>
<feature type="compositionally biased region" description="Polar residues" evidence="9">
    <location>
        <begin position="822"/>
        <end position="832"/>
    </location>
</feature>
<feature type="compositionally biased region" description="Acidic residues" evidence="9">
    <location>
        <begin position="947"/>
        <end position="956"/>
    </location>
</feature>
<evidence type="ECO:0000256" key="1">
    <source>
        <dbReference type="ARBA" id="ARBA00004123"/>
    </source>
</evidence>
<dbReference type="GO" id="GO:0006338">
    <property type="term" value="P:chromatin remodeling"/>
    <property type="evidence" value="ECO:0007669"/>
    <property type="project" value="InterPro"/>
</dbReference>
<feature type="domain" description="CMP" evidence="11">
    <location>
        <begin position="339"/>
        <end position="451"/>
    </location>
</feature>
<dbReference type="InterPro" id="IPR038224">
    <property type="entry name" value="SATB_ULD_sf"/>
</dbReference>
<feature type="compositionally biased region" description="Polar residues" evidence="9">
    <location>
        <begin position="865"/>
        <end position="882"/>
    </location>
</feature>
<feature type="domain" description="Homeobox" evidence="10">
    <location>
        <begin position="1006"/>
        <end position="1076"/>
    </location>
</feature>
<keyword evidence="4 7" id="KW-0238">DNA-binding</keyword>
<feature type="compositionally biased region" description="Polar residues" evidence="9">
    <location>
        <begin position="8"/>
        <end position="17"/>
    </location>
</feature>
<dbReference type="OrthoDB" id="10052721at2759"/>
<dbReference type="GO" id="GO:0000981">
    <property type="term" value="F:DNA-binding transcription factor activity, RNA polymerase II-specific"/>
    <property type="evidence" value="ECO:0007669"/>
    <property type="project" value="TreeGrafter"/>
</dbReference>
<feature type="compositionally biased region" description="Polar residues" evidence="9">
    <location>
        <begin position="917"/>
        <end position="930"/>
    </location>
</feature>
<keyword evidence="14" id="KW-1185">Reference proteome</keyword>
<evidence type="ECO:0000313" key="14">
    <source>
        <dbReference type="Proteomes" id="UP000070412"/>
    </source>
</evidence>
<dbReference type="AlphaFoldDB" id="A0A834RBT7"/>
<dbReference type="Gene3D" id="3.10.20.710">
    <property type="entry name" value="SATB, ubiquitin-like oligomerisation domain"/>
    <property type="match status" value="1"/>
</dbReference>
<reference evidence="14" key="1">
    <citation type="journal article" date="2020" name="PLoS Negl. Trop. Dis.">
        <title>High-quality nuclear genome for Sarcoptes scabiei-A critical resource for a neglected parasite.</title>
        <authorList>
            <person name="Korhonen P.K."/>
            <person name="Gasser R.B."/>
            <person name="Ma G."/>
            <person name="Wang T."/>
            <person name="Stroehlein A.J."/>
            <person name="Young N.D."/>
            <person name="Ang C.S."/>
            <person name="Fernando D.D."/>
            <person name="Lu H.C."/>
            <person name="Taylor S."/>
            <person name="Reynolds S.L."/>
            <person name="Mofiz E."/>
            <person name="Najaraj S.H."/>
            <person name="Gowda H."/>
            <person name="Madugundu A."/>
            <person name="Renuse S."/>
            <person name="Holt D."/>
            <person name="Pandey A."/>
            <person name="Papenfuss A.T."/>
            <person name="Fischer K."/>
        </authorList>
    </citation>
    <scope>NUCLEOTIDE SEQUENCE [LARGE SCALE GENOMIC DNA]</scope>
</reference>
<sequence>MGLAGNCAATTGNNGRLSSSPTTAPVPATTINQSPSTPTSIGSVLLGQQPKSTIDIVMSQNETLSRTISSLVNSGNNNNQNINNCNNNDCNGTIINPNNNNQNTNTNNGVSNNNNNSNQQQQSILSSSSSKINHQQQLSPGLNHHLAHLSVLNHHLQSNCDDDLFNQSQSHQQQQQQNLILQQNLLDLKESLQGGGNSNNTANARNTLPIHCIIERQNDPSSTSPIISSGSVSNANLLSQASNQQQSSQQHQPQQSHTSSPTTPSPSQQQQQAAALIAAAPSSSLGNNNSNSNNNNCSNNDLSSPPSSTSSSNQSLSTSTSSSSSSPPTTNVATNSFGQSSVNTGNVLSTINSSLSSSAAAAAAGASSMTVIEQETYAILPSTIQFCDIVRSVLTKLGYSSQEIVGAKAFLQLRNWKPLTLDQICENTELTIGDILSDICSFVTLRIRLCRPRMSAAHELKDKLLQVLLAHSYNLLTNTNNSSSSLDQQILSSLIRGRDQPQSLQDVNEDARRRLDQWYLQQVFNQYRQIALASQPISSNVTGIGLGCPTNPSTVNSATSGPAPMAPNPNHSLFMELNNLTNGNDTALAAAAAAGLHPSLAAAAAAAAAAQAVSSRTSGMNVNGSGNAGIGALVPNNSCNPEKSYGHVKQTNNSLTNHHSHNSFGSVGHGHHHSSSLSSSNNNSRTRIRTSFDPELELPKLHKWFAENRHPSRSQVQEYVRELNALESRKGRKPLDVNNVVYWFKNARAAHKRAELKFVSNDSNLSSHSFGMFNPNNPLANEFFGLNGGSNTGGGNGSNNGNNSPGKASSEASVSVKGNDDPMSNASRNGSNLDDYYSFDEDGDSREEQQTLDLSMRNSILCGSLSSKISNDSPRQQINNDESGAVSGGDDCDDLKYEEDEDEDEDENDQRHDVLSNVDNADHNPQSDQTAIRLDGGGGGLGSDCNSVDDESDDDNDVVIGGVNHFGSHHTASVAASLLSNAAALSSLNHANNHSAHHPDSPEGRRARRSRTFIDPLSEVPRLESWFMNNTHPAHSQIVRYTDELNKMPYRQKFPKLEPKNIQFWFKNRRAKIKRTSGTLGGLNLSVSSGPSAAIGSTTASTPGSTSSTASIHNSSALNIERLINAH</sequence>
<keyword evidence="6 7" id="KW-0539">Nucleus</keyword>
<evidence type="ECO:0000259" key="11">
    <source>
        <dbReference type="PROSITE" id="PS51982"/>
    </source>
</evidence>
<evidence type="ECO:0000256" key="2">
    <source>
        <dbReference type="ARBA" id="ARBA00022737"/>
    </source>
</evidence>
<feature type="DNA-binding region" description="Homeobox" evidence="7">
    <location>
        <begin position="686"/>
        <end position="755"/>
    </location>
</feature>
<dbReference type="Pfam" id="PF16534">
    <property type="entry name" value="ULD"/>
    <property type="match status" value="1"/>
</dbReference>
<proteinExistence type="predicted"/>
<keyword evidence="5 7" id="KW-0371">Homeobox</keyword>
<evidence type="ECO:0000256" key="8">
    <source>
        <dbReference type="RuleBase" id="RU000682"/>
    </source>
</evidence>
<dbReference type="InterPro" id="IPR009057">
    <property type="entry name" value="Homeodomain-like_sf"/>
</dbReference>
<evidence type="ECO:0000256" key="3">
    <source>
        <dbReference type="ARBA" id="ARBA00022843"/>
    </source>
</evidence>
<evidence type="ECO:0000256" key="7">
    <source>
        <dbReference type="PROSITE-ProRule" id="PRU00108"/>
    </source>
</evidence>
<evidence type="ECO:0000256" key="5">
    <source>
        <dbReference type="ARBA" id="ARBA00023155"/>
    </source>
</evidence>
<dbReference type="Gene3D" id="1.10.10.60">
    <property type="entry name" value="Homeodomain-like"/>
    <property type="match status" value="2"/>
</dbReference>
<evidence type="ECO:0000313" key="13">
    <source>
        <dbReference type="EnsemblMetazoa" id="KAF7493608.1"/>
    </source>
</evidence>
<accession>A0A834RBT7</accession>
<dbReference type="SUPFAM" id="SSF46689">
    <property type="entry name" value="Homeodomain-like"/>
    <property type="match status" value="2"/>
</dbReference>
<dbReference type="GO" id="GO:0005634">
    <property type="term" value="C:nucleus"/>
    <property type="evidence" value="ECO:0007669"/>
    <property type="project" value="UniProtKB-SubCell"/>
</dbReference>
<dbReference type="EMBL" id="WVUK01000055">
    <property type="protein sequence ID" value="KAF7493608.1"/>
    <property type="molecule type" value="Genomic_DNA"/>
</dbReference>
<evidence type="ECO:0000259" key="10">
    <source>
        <dbReference type="PROSITE" id="PS50071"/>
    </source>
</evidence>
<feature type="compositionally biased region" description="Low complexity" evidence="9">
    <location>
        <begin position="96"/>
        <end position="137"/>
    </location>
</feature>
<dbReference type="GO" id="GO:0000978">
    <property type="term" value="F:RNA polymerase II cis-regulatory region sequence-specific DNA binding"/>
    <property type="evidence" value="ECO:0007669"/>
    <property type="project" value="TreeGrafter"/>
</dbReference>
<dbReference type="PROSITE" id="PS51982">
    <property type="entry name" value="CMP"/>
    <property type="match status" value="1"/>
</dbReference>
<protein>
    <submittedName>
        <fullName evidence="12 13">Uncharacterized protein</fullName>
    </submittedName>
</protein>
<feature type="region of interest" description="Disordered" evidence="9">
    <location>
        <begin position="1"/>
        <end position="43"/>
    </location>
</feature>
<dbReference type="PANTHER" id="PTHR15116:SF16">
    <property type="entry name" value="DEFECTIVE PROVENTRICULUS, ISOFORM A"/>
    <property type="match status" value="1"/>
</dbReference>
<evidence type="ECO:0000256" key="4">
    <source>
        <dbReference type="ARBA" id="ARBA00023125"/>
    </source>
</evidence>
<reference evidence="12" key="2">
    <citation type="submission" date="2020-01" db="EMBL/GenBank/DDBJ databases">
        <authorList>
            <person name="Korhonen P.K.K."/>
            <person name="Guangxu M.G."/>
            <person name="Wang T.W."/>
            <person name="Stroehlein A.J.S."/>
            <person name="Young N.D."/>
            <person name="Ang C.-S.A."/>
            <person name="Fernando D.W.F."/>
            <person name="Lu H.L."/>
            <person name="Taylor S.T."/>
            <person name="Ehtesham M.E.M."/>
            <person name="Najaraj S.H.N."/>
            <person name="Harsha G.H.G."/>
            <person name="Madugundu A.M."/>
            <person name="Renuse S.R."/>
            <person name="Holt D.H."/>
            <person name="Pandey A.P."/>
            <person name="Papenfuss A.P."/>
            <person name="Gasser R.B.G."/>
            <person name="Fischer K.F."/>
        </authorList>
    </citation>
    <scope>NUCLEOTIDE SEQUENCE</scope>
    <source>
        <strain evidence="12">SSS_KF_BRIS2020</strain>
    </source>
</reference>
<dbReference type="PROSITE" id="PS50071">
    <property type="entry name" value="HOMEOBOX_2"/>
    <property type="match status" value="2"/>
</dbReference>
<feature type="region of interest" description="Disordered" evidence="9">
    <location>
        <begin position="96"/>
        <end position="139"/>
    </location>
</feature>
<feature type="domain" description="Homeobox" evidence="10">
    <location>
        <begin position="684"/>
        <end position="754"/>
    </location>
</feature>
<dbReference type="PANTHER" id="PTHR15116">
    <property type="entry name" value="DNA-BINDING PROTEIN SATB FAMILY MEMBER"/>
    <property type="match status" value="1"/>
</dbReference>
<dbReference type="SMART" id="SM00389">
    <property type="entry name" value="HOX"/>
    <property type="match status" value="2"/>
</dbReference>
<feature type="region of interest" description="Disordered" evidence="9">
    <location>
        <begin position="1091"/>
        <end position="1112"/>
    </location>
</feature>
<evidence type="ECO:0000256" key="9">
    <source>
        <dbReference type="SAM" id="MobiDB-lite"/>
    </source>
</evidence>
<gene>
    <name evidence="12" type="ORF">SSS_4405</name>
</gene>
<feature type="region of interest" description="Disordered" evidence="9">
    <location>
        <begin position="239"/>
        <end position="339"/>
    </location>
</feature>
<feature type="compositionally biased region" description="Low complexity" evidence="9">
    <location>
        <begin position="651"/>
        <end position="666"/>
    </location>
</feature>
<dbReference type="CDD" id="cd00086">
    <property type="entry name" value="homeodomain"/>
    <property type="match status" value="2"/>
</dbReference>
<feature type="compositionally biased region" description="Low complexity" evidence="9">
    <location>
        <begin position="675"/>
        <end position="684"/>
    </location>
</feature>
<feature type="compositionally biased region" description="Low complexity" evidence="9">
    <location>
        <begin position="18"/>
        <end position="30"/>
    </location>
</feature>
<dbReference type="Pfam" id="PF00046">
    <property type="entry name" value="Homeodomain"/>
    <property type="match status" value="2"/>
</dbReference>
<dbReference type="InterPro" id="IPR039673">
    <property type="entry name" value="SATB1/SATB2"/>
</dbReference>
<dbReference type="EnsemblMetazoa" id="SSS_4405s_mrna">
    <property type="protein sequence ID" value="KAF7493608.1"/>
    <property type="gene ID" value="SSS_4405"/>
</dbReference>
<feature type="compositionally biased region" description="Low complexity" evidence="9">
    <location>
        <begin position="239"/>
        <end position="336"/>
    </location>
</feature>
<keyword evidence="2" id="KW-0677">Repeat</keyword>